<gene>
    <name evidence="1" type="ORF">GCM10010251_30640</name>
</gene>
<protein>
    <submittedName>
        <fullName evidence="1">Uncharacterized protein</fullName>
    </submittedName>
</protein>
<reference evidence="1" key="1">
    <citation type="journal article" date="2014" name="Int. J. Syst. Evol. Microbiol.">
        <title>Complete genome sequence of Corynebacterium casei LMG S-19264T (=DSM 44701T), isolated from a smear-ripened cheese.</title>
        <authorList>
            <consortium name="US DOE Joint Genome Institute (JGI-PGF)"/>
            <person name="Walter F."/>
            <person name="Albersmeier A."/>
            <person name="Kalinowski J."/>
            <person name="Ruckert C."/>
        </authorList>
    </citation>
    <scope>NUCLEOTIDE SEQUENCE</scope>
    <source>
        <strain evidence="1">JCM 4346</strain>
    </source>
</reference>
<organism evidence="1 2">
    <name type="scientific">Streptomyces aurantiogriseus</name>
    <dbReference type="NCBI Taxonomy" id="66870"/>
    <lineage>
        <taxon>Bacteria</taxon>
        <taxon>Bacillati</taxon>
        <taxon>Actinomycetota</taxon>
        <taxon>Actinomycetes</taxon>
        <taxon>Kitasatosporales</taxon>
        <taxon>Streptomycetaceae</taxon>
        <taxon>Streptomyces</taxon>
    </lineage>
</organism>
<evidence type="ECO:0000313" key="1">
    <source>
        <dbReference type="EMBL" id="GGR12312.1"/>
    </source>
</evidence>
<reference evidence="1" key="2">
    <citation type="submission" date="2020-09" db="EMBL/GenBank/DDBJ databases">
        <authorList>
            <person name="Sun Q."/>
            <person name="Ohkuma M."/>
        </authorList>
    </citation>
    <scope>NUCLEOTIDE SEQUENCE</scope>
    <source>
        <strain evidence="1">JCM 4346</strain>
    </source>
</reference>
<dbReference type="AlphaFoldDB" id="A0A918C9Z2"/>
<comment type="caution">
    <text evidence="1">The sequence shown here is derived from an EMBL/GenBank/DDBJ whole genome shotgun (WGS) entry which is preliminary data.</text>
</comment>
<keyword evidence="2" id="KW-1185">Reference proteome</keyword>
<dbReference type="EMBL" id="BMSX01000006">
    <property type="protein sequence ID" value="GGR12312.1"/>
    <property type="molecule type" value="Genomic_DNA"/>
</dbReference>
<proteinExistence type="predicted"/>
<evidence type="ECO:0000313" key="2">
    <source>
        <dbReference type="Proteomes" id="UP000658320"/>
    </source>
</evidence>
<name>A0A918C9Z2_9ACTN</name>
<sequence length="61" mass="6299">MAGLCRLGAAEWGERGLWGGCWFVGVRLCDGCGFVGAGRANPTEPHIGTAPRSRAAAPQIS</sequence>
<accession>A0A918C9Z2</accession>
<dbReference type="Proteomes" id="UP000658320">
    <property type="component" value="Unassembled WGS sequence"/>
</dbReference>